<sequence>MQRGEEIKKKEARRDEEGDDRISDLPLQLRAAIVCLLPVEEAVRTTVLSKSWTHVWTHFNHLALNMDPDKLCRRRLNGRDTQPFKSLLDSLARLNVGIRSLTLSRARGTLIQQLVDADDEHYYSSDHQWSLFSKFLEVLDLWNAQLMAPIIASERPLPFQRCTNLRTLKLSKVSLQVHRLEAEIFPNCNLLESMSLHCCGLLGLRSLRREVFSISAPINLKSLGLHGVRLKGADFLSIKAPGLRNLALNNTYFYYYTKVIDDVPEFSFALDAPELVALQVHGIKFDAPPYPQYDGPSKFYYLTCTHILRLFFLSSSPQVQQSTQFRSLRSLSSDLDLNDAGDRALLLRILKLSPSLERLYISIPHHKKSRTEVPKSSFARVNLNMAITHRKTLRILEITSFHA</sequence>
<evidence type="ECO:0000313" key="1">
    <source>
        <dbReference type="EMBL" id="VFQ96941.1"/>
    </source>
</evidence>
<dbReference type="PANTHER" id="PTHR34223">
    <property type="entry name" value="OS11G0201299 PROTEIN"/>
    <property type="match status" value="1"/>
</dbReference>
<keyword evidence="2" id="KW-1185">Reference proteome</keyword>
<dbReference type="Gene3D" id="3.80.10.10">
    <property type="entry name" value="Ribonuclease Inhibitor"/>
    <property type="match status" value="1"/>
</dbReference>
<name>A0A484N6M2_9ASTE</name>
<accession>A0A484N6M2</accession>
<dbReference type="OrthoDB" id="586691at2759"/>
<evidence type="ECO:0000313" key="2">
    <source>
        <dbReference type="Proteomes" id="UP000595140"/>
    </source>
</evidence>
<dbReference type="InterPro" id="IPR053197">
    <property type="entry name" value="F-box_SCFL_complex_component"/>
</dbReference>
<dbReference type="Proteomes" id="UP000595140">
    <property type="component" value="Unassembled WGS sequence"/>
</dbReference>
<evidence type="ECO:0008006" key="3">
    <source>
        <dbReference type="Google" id="ProtNLM"/>
    </source>
</evidence>
<dbReference type="EMBL" id="OOIL02006271">
    <property type="protein sequence ID" value="VFQ96941.1"/>
    <property type="molecule type" value="Genomic_DNA"/>
</dbReference>
<organism evidence="1 2">
    <name type="scientific">Cuscuta campestris</name>
    <dbReference type="NCBI Taxonomy" id="132261"/>
    <lineage>
        <taxon>Eukaryota</taxon>
        <taxon>Viridiplantae</taxon>
        <taxon>Streptophyta</taxon>
        <taxon>Embryophyta</taxon>
        <taxon>Tracheophyta</taxon>
        <taxon>Spermatophyta</taxon>
        <taxon>Magnoliopsida</taxon>
        <taxon>eudicotyledons</taxon>
        <taxon>Gunneridae</taxon>
        <taxon>Pentapetalae</taxon>
        <taxon>asterids</taxon>
        <taxon>lamiids</taxon>
        <taxon>Solanales</taxon>
        <taxon>Convolvulaceae</taxon>
        <taxon>Cuscuteae</taxon>
        <taxon>Cuscuta</taxon>
        <taxon>Cuscuta subgen. Grammica</taxon>
        <taxon>Cuscuta sect. Cleistogrammica</taxon>
    </lineage>
</organism>
<protein>
    <recommendedName>
        <fullName evidence="3">F-box domain-containing protein</fullName>
    </recommendedName>
</protein>
<reference evidence="1 2" key="1">
    <citation type="submission" date="2018-04" db="EMBL/GenBank/DDBJ databases">
        <authorList>
            <person name="Vogel A."/>
        </authorList>
    </citation>
    <scope>NUCLEOTIDE SEQUENCE [LARGE SCALE GENOMIC DNA]</scope>
</reference>
<dbReference type="InterPro" id="IPR036047">
    <property type="entry name" value="F-box-like_dom_sf"/>
</dbReference>
<dbReference type="AlphaFoldDB" id="A0A484N6M2"/>
<dbReference type="InterPro" id="IPR032675">
    <property type="entry name" value="LRR_dom_sf"/>
</dbReference>
<dbReference type="SUPFAM" id="SSF52058">
    <property type="entry name" value="L domain-like"/>
    <property type="match status" value="1"/>
</dbReference>
<proteinExistence type="predicted"/>
<dbReference type="SUPFAM" id="SSF81383">
    <property type="entry name" value="F-box domain"/>
    <property type="match status" value="1"/>
</dbReference>
<dbReference type="PANTHER" id="PTHR34223:SF83">
    <property type="entry name" value="F-BOX DOMAIN-CONTAINING PROTEIN"/>
    <property type="match status" value="1"/>
</dbReference>
<gene>
    <name evidence="1" type="ORF">CCAM_LOCUS38717</name>
</gene>